<sequence>MGDNSKIRRFRGIWDSHLEQISDKRDDRGRSGFTKDAPTRAVRGRDLVEFKTAPWKGNNYADDTAAERELIQRFFHNLVGLIADEAGQDAVPVHFYVWSQGEIRQLIEGCCRAGSNLLGSLQQLFGCREGLEQLIYSCVRDEIDRRFALGWTGRGLGVVASLRWYGRRYHWRRKVNGVACDLDHEFTQNVFDFKTQLDCDAAGGWAKPGTGTKYQFEIRSRFSDSLPAAYWHAVWRTLPDPATVEDSRLKNSIERYNRAKVPNMLKTYLAARCHALRWLEENVNPKNAEIVKPVVTIADLPDFHLDRDDVAKAALDFLRLDQHVKKSNWIAEHLLPPIVRVPLGRTLPLRKVGVGADKKTITGRIELHGFNGLKLTDLETRCSFAAGSFVRLSPWNSDPQRGQTVAQLTSGVGRTCIVQSIDWSTGAVTLESMYAEADAYTVASGGSKQAEVLFTDSYATLDESVTDFVARRVDGRLQDVYAVYDWFDPIDPAPPALPAPPVAETDRVRGLLESFRLPPADQPPEKDQVQAVLDGLSTRVQLLQGPPGTGKTTTTALSVLVRILCGRGPGDIVLLSAHTHRALDELMARIDRYTVAFTGHAASSGFAMPPLRLVKVHSGEPTMNRVAGTVEKLAVSVLKTKKKLTELTAGGVLVLGGTTAGLLKLASEVDKLTTYNNRNGLKGSLLVVDEASMMVFPHFLALATLITDDGRVMLTGDHRQLAPITAHDWDNEDRPPTVLYQPFASAYDAVRRIIDSAGPVGGPLVPPAAARRSALRQTFRLPPVVRELIARIYRQDQIELTGPDREAVAGATSGSSLWHDIWKWNIGVFLVVHDEDGSKRSNETELEVVNQILQAAPPLGLRSVAVITPHRAQRSLFTSRLTVPHGDDHVVDTIDTVERLQGGERPTVVVSATVSDPTAIESNVEFILDLNRANVAFSRVQQRLIVVCAQTLLDHIPAEVEHYQAAMLWKALRELCSVEIGRVNIGGHTVRLLMPPPTVVTGSFR</sequence>
<feature type="domain" description="DNA2/NAM7 helicase-like C-terminal" evidence="5">
    <location>
        <begin position="838"/>
        <end position="950"/>
    </location>
</feature>
<dbReference type="InterPro" id="IPR047187">
    <property type="entry name" value="SF1_C_Upf1"/>
</dbReference>
<evidence type="ECO:0000313" key="7">
    <source>
        <dbReference type="Proteomes" id="UP000676565"/>
    </source>
</evidence>
<keyword evidence="1" id="KW-0547">Nucleotide-binding</keyword>
<dbReference type="Pfam" id="PF13245">
    <property type="entry name" value="AAA_19"/>
    <property type="match status" value="1"/>
</dbReference>
<proteinExistence type="predicted"/>
<protein>
    <submittedName>
        <fullName evidence="6">AAA family ATPase</fullName>
    </submittedName>
</protein>
<dbReference type="EMBL" id="JAGKQQ010000001">
    <property type="protein sequence ID" value="MBP3955043.1"/>
    <property type="molecule type" value="Genomic_DNA"/>
</dbReference>
<dbReference type="SUPFAM" id="SSF52540">
    <property type="entry name" value="P-loop containing nucleoside triphosphate hydrolases"/>
    <property type="match status" value="1"/>
</dbReference>
<keyword evidence="4" id="KW-0067">ATP-binding</keyword>
<dbReference type="PANTHER" id="PTHR43788">
    <property type="entry name" value="DNA2/NAM7 HELICASE FAMILY MEMBER"/>
    <property type="match status" value="1"/>
</dbReference>
<evidence type="ECO:0000256" key="4">
    <source>
        <dbReference type="ARBA" id="ARBA00022840"/>
    </source>
</evidence>
<accession>A0ABS5BMY3</accession>
<dbReference type="CDD" id="cd18808">
    <property type="entry name" value="SF1_C_Upf1"/>
    <property type="match status" value="1"/>
</dbReference>
<evidence type="ECO:0000256" key="3">
    <source>
        <dbReference type="ARBA" id="ARBA00022806"/>
    </source>
</evidence>
<evidence type="ECO:0000256" key="1">
    <source>
        <dbReference type="ARBA" id="ARBA00022741"/>
    </source>
</evidence>
<evidence type="ECO:0000313" key="6">
    <source>
        <dbReference type="EMBL" id="MBP3955043.1"/>
    </source>
</evidence>
<dbReference type="InterPro" id="IPR050534">
    <property type="entry name" value="Coronavir_polyprotein_1ab"/>
</dbReference>
<dbReference type="InterPro" id="IPR041679">
    <property type="entry name" value="DNA2/NAM7-like_C"/>
</dbReference>
<name>A0ABS5BMY3_9BACT</name>
<keyword evidence="7" id="KW-1185">Reference proteome</keyword>
<dbReference type="InterPro" id="IPR027417">
    <property type="entry name" value="P-loop_NTPase"/>
</dbReference>
<dbReference type="PANTHER" id="PTHR43788:SF8">
    <property type="entry name" value="DNA-BINDING PROTEIN SMUBP-2"/>
    <property type="match status" value="1"/>
</dbReference>
<comment type="caution">
    <text evidence="6">The sequence shown here is derived from an EMBL/GenBank/DDBJ whole genome shotgun (WGS) entry which is preliminary data.</text>
</comment>
<evidence type="ECO:0000256" key="2">
    <source>
        <dbReference type="ARBA" id="ARBA00022801"/>
    </source>
</evidence>
<dbReference type="Pfam" id="PF13087">
    <property type="entry name" value="AAA_12"/>
    <property type="match status" value="1"/>
</dbReference>
<gene>
    <name evidence="6" type="ORF">J8F10_07075</name>
</gene>
<evidence type="ECO:0000259" key="5">
    <source>
        <dbReference type="Pfam" id="PF13087"/>
    </source>
</evidence>
<dbReference type="Gene3D" id="3.40.50.300">
    <property type="entry name" value="P-loop containing nucleotide triphosphate hydrolases"/>
    <property type="match status" value="2"/>
</dbReference>
<organism evidence="6 7">
    <name type="scientific">Gemmata palustris</name>
    <dbReference type="NCBI Taxonomy" id="2822762"/>
    <lineage>
        <taxon>Bacteria</taxon>
        <taxon>Pseudomonadati</taxon>
        <taxon>Planctomycetota</taxon>
        <taxon>Planctomycetia</taxon>
        <taxon>Gemmatales</taxon>
        <taxon>Gemmataceae</taxon>
        <taxon>Gemmata</taxon>
    </lineage>
</organism>
<dbReference type="Proteomes" id="UP000676565">
    <property type="component" value="Unassembled WGS sequence"/>
</dbReference>
<keyword evidence="3" id="KW-0347">Helicase</keyword>
<dbReference type="RefSeq" id="WP_210653144.1">
    <property type="nucleotide sequence ID" value="NZ_JAGKQQ010000001.1"/>
</dbReference>
<reference evidence="6 7" key="1">
    <citation type="submission" date="2021-04" db="EMBL/GenBank/DDBJ databases">
        <authorList>
            <person name="Ivanova A."/>
        </authorList>
    </citation>
    <scope>NUCLEOTIDE SEQUENCE [LARGE SCALE GENOMIC DNA]</scope>
    <source>
        <strain evidence="6 7">G18</strain>
    </source>
</reference>
<keyword evidence="2" id="KW-0378">Hydrolase</keyword>